<organism evidence="3">
    <name type="scientific">Podospora anserina (strain S / ATCC MYA-4624 / DSM 980 / FGSC 10383)</name>
    <name type="common">Pleurage anserina</name>
    <dbReference type="NCBI Taxonomy" id="515849"/>
    <lineage>
        <taxon>Eukaryota</taxon>
        <taxon>Fungi</taxon>
        <taxon>Dikarya</taxon>
        <taxon>Ascomycota</taxon>
        <taxon>Pezizomycotina</taxon>
        <taxon>Sordariomycetes</taxon>
        <taxon>Sordariomycetidae</taxon>
        <taxon>Sordariales</taxon>
        <taxon>Podosporaceae</taxon>
        <taxon>Podospora</taxon>
        <taxon>Podospora anserina</taxon>
    </lineage>
</organism>
<dbReference type="HOGENOM" id="CLU_092550_0_1_1"/>
<dbReference type="GeneID" id="6196326"/>
<reference evidence="4" key="4">
    <citation type="submission" date="2014-09" db="EMBL/GenBank/DDBJ databases">
        <title>Maintaining two mating types: Structure of the mating type locus and its role in heterokaryosis in Podospora anserina.</title>
        <authorList>
            <person name="Grognet P."/>
            <person name="Bidard F."/>
            <person name="Kuchly C."/>
            <person name="Chan Ho Tong L."/>
            <person name="Coppin E."/>
            <person name="Ait Benkhali J."/>
            <person name="Couloux A."/>
            <person name="Wincker P."/>
            <person name="Debuchy R."/>
            <person name="Silar P."/>
        </authorList>
    </citation>
    <scope>NUCLEOTIDE SEQUENCE</scope>
</reference>
<dbReference type="InParanoid" id="B2B5R7"/>
<keyword evidence="2" id="KW-1133">Transmembrane helix</keyword>
<proteinExistence type="predicted"/>
<name>B2B5R7_PODAN</name>
<evidence type="ECO:0000256" key="2">
    <source>
        <dbReference type="SAM" id="Phobius"/>
    </source>
</evidence>
<dbReference type="AlphaFoldDB" id="B2B5R7"/>
<dbReference type="VEuPathDB" id="FungiDB:PODANS_2_5550"/>
<reference evidence="3 5" key="1">
    <citation type="journal article" date="2008" name="Genome Biol.">
        <title>The genome sequence of the model ascomycete fungus Podospora anserina.</title>
        <authorList>
            <person name="Espagne E."/>
            <person name="Lespinet O."/>
            <person name="Malagnac F."/>
            <person name="Da Silva C."/>
            <person name="Jaillon O."/>
            <person name="Porcel B.M."/>
            <person name="Couloux A."/>
            <person name="Aury J.-M."/>
            <person name="Segurens B."/>
            <person name="Poulain J."/>
            <person name="Anthouard V."/>
            <person name="Grossetete S."/>
            <person name="Khalili H."/>
            <person name="Coppin E."/>
            <person name="Dequard-Chablat M."/>
            <person name="Picard M."/>
            <person name="Contamine V."/>
            <person name="Arnaise S."/>
            <person name="Bourdais A."/>
            <person name="Berteaux-Lecellier V."/>
            <person name="Gautheret D."/>
            <person name="de Vries R.P."/>
            <person name="Battaglia E."/>
            <person name="Coutinho P.M."/>
            <person name="Danchin E.G.J."/>
            <person name="Henrissat B."/>
            <person name="El Khoury R."/>
            <person name="Sainsard-Chanet A."/>
            <person name="Boivin A."/>
            <person name="Pinan-Lucarre B."/>
            <person name="Sellem C.H."/>
            <person name="Debuchy R."/>
            <person name="Wincker P."/>
            <person name="Weissenbach J."/>
            <person name="Silar P."/>
        </authorList>
    </citation>
    <scope>NUCLEOTIDE SEQUENCE [LARGE SCALE GENOMIC DNA]</scope>
    <source>
        <strain evidence="5">S / ATCC MYA-4624 / DSM 980 / FGSC 10383</strain>
        <strain evidence="3">S mat+</strain>
    </source>
</reference>
<protein>
    <submittedName>
        <fullName evidence="3">Podospora anserina S mat+ genomic DNA chromosome 2, supercontig 2</fullName>
    </submittedName>
</protein>
<dbReference type="EMBL" id="FO904937">
    <property type="protein sequence ID" value="CDP25544.1"/>
    <property type="molecule type" value="Genomic_DNA"/>
</dbReference>
<reference evidence="3" key="2">
    <citation type="submission" date="2008-07" db="EMBL/GenBank/DDBJ databases">
        <authorList>
            <person name="Genoscope - CEA"/>
        </authorList>
    </citation>
    <scope>NUCLEOTIDE SEQUENCE</scope>
    <source>
        <strain evidence="3">S mat+</strain>
    </source>
</reference>
<accession>B2B5R7</accession>
<keyword evidence="5" id="KW-1185">Reference proteome</keyword>
<evidence type="ECO:0000256" key="1">
    <source>
        <dbReference type="SAM" id="MobiDB-lite"/>
    </source>
</evidence>
<reference evidence="5" key="3">
    <citation type="journal article" date="2014" name="Genetics">
        <title>Maintaining two mating types: Structure of the mating type locus and its role in heterokaryosis in Podospora anserina.</title>
        <authorList>
            <person name="Grognet P."/>
            <person name="Bidard F."/>
            <person name="Kuchly C."/>
            <person name="Tong L.C.H."/>
            <person name="Coppin E."/>
            <person name="Benkhali J.A."/>
            <person name="Couloux A."/>
            <person name="Wincker P."/>
            <person name="Debuchy R."/>
            <person name="Silar P."/>
        </authorList>
    </citation>
    <scope>GENOME REANNOTATION</scope>
    <source>
        <strain evidence="5">S / ATCC MYA-4624 / DSM 980 / FGSC 10383</strain>
    </source>
</reference>
<evidence type="ECO:0000313" key="3">
    <source>
        <dbReference type="EMBL" id="CAP73142.1"/>
    </source>
</evidence>
<evidence type="ECO:0000313" key="5">
    <source>
        <dbReference type="Proteomes" id="UP000001197"/>
    </source>
</evidence>
<dbReference type="KEGG" id="pan:PODANSg8359"/>
<keyword evidence="2" id="KW-0812">Transmembrane</keyword>
<dbReference type="Proteomes" id="UP000001197">
    <property type="component" value="Chromosome 2"/>
</dbReference>
<feature type="compositionally biased region" description="Acidic residues" evidence="1">
    <location>
        <begin position="87"/>
        <end position="99"/>
    </location>
</feature>
<dbReference type="OrthoDB" id="5427070at2759"/>
<dbReference type="eggNOG" id="ENOG502SSYK">
    <property type="taxonomic scope" value="Eukaryota"/>
</dbReference>
<dbReference type="RefSeq" id="XP_001911317.1">
    <property type="nucleotide sequence ID" value="XM_001911282.1"/>
</dbReference>
<evidence type="ECO:0000313" key="4">
    <source>
        <dbReference type="EMBL" id="CDP25544.1"/>
    </source>
</evidence>
<dbReference type="EMBL" id="CU640366">
    <property type="protein sequence ID" value="CAP73142.1"/>
    <property type="molecule type" value="Genomic_DNA"/>
</dbReference>
<sequence>MIFFSQTLVVPAIISLILFLLSTFVLYPLWQRYRNRYSQYLPIDTLSEQTSSLRARITGGLSSLIFTSRWSTGFADRLVVGGRPSFDSEDGEELEDVDESTGRGGNIGDSIDSSRRLSRE</sequence>
<feature type="region of interest" description="Disordered" evidence="1">
    <location>
        <begin position="82"/>
        <end position="120"/>
    </location>
</feature>
<feature type="transmembrane region" description="Helical" evidence="2">
    <location>
        <begin position="12"/>
        <end position="30"/>
    </location>
</feature>
<keyword evidence="2" id="KW-0472">Membrane</keyword>
<gene>
    <name evidence="3" type="ORF">PODANS_2_5550</name>
</gene>